<dbReference type="GO" id="GO:0006425">
    <property type="term" value="P:glutaminyl-tRNA aminoacylation"/>
    <property type="evidence" value="ECO:0007669"/>
    <property type="project" value="UniProtKB-UniRule"/>
</dbReference>
<dbReference type="InterPro" id="IPR020059">
    <property type="entry name" value="Glu/Gln-tRNA-synth_Ib_codon-bd"/>
</dbReference>
<dbReference type="InterPro" id="IPR020061">
    <property type="entry name" value="Glu_tRNA_lig_a-bdl"/>
</dbReference>
<dbReference type="FunFam" id="1.10.1160.10:FF:000001">
    <property type="entry name" value="Glutamine--tRNA ligase"/>
    <property type="match status" value="1"/>
</dbReference>
<dbReference type="Gene3D" id="1.10.1160.10">
    <property type="entry name" value="Glutamyl-trna Synthetase, Domain 2"/>
    <property type="match status" value="1"/>
</dbReference>
<dbReference type="GO" id="GO:0006424">
    <property type="term" value="P:glutamyl-tRNA aminoacylation"/>
    <property type="evidence" value="ECO:0007669"/>
    <property type="project" value="UniProtKB-UniRule"/>
</dbReference>
<dbReference type="PANTHER" id="PTHR43097">
    <property type="entry name" value="GLUTAMINE-TRNA LIGASE"/>
    <property type="match status" value="1"/>
</dbReference>
<keyword evidence="15" id="KW-1185">Reference proteome</keyword>
<feature type="domain" description="Glutamyl/glutaminyl-tRNA synthetase class Ib catalytic" evidence="11">
    <location>
        <begin position="41"/>
        <end position="367"/>
    </location>
</feature>
<organism evidence="14 15">
    <name type="scientific">Marilutibacter penaei</name>
    <dbReference type="NCBI Taxonomy" id="2759900"/>
    <lineage>
        <taxon>Bacteria</taxon>
        <taxon>Pseudomonadati</taxon>
        <taxon>Pseudomonadota</taxon>
        <taxon>Gammaproteobacteria</taxon>
        <taxon>Lysobacterales</taxon>
        <taxon>Lysobacteraceae</taxon>
        <taxon>Marilutibacter</taxon>
    </lineage>
</organism>
<evidence type="ECO:0000259" key="11">
    <source>
        <dbReference type="Pfam" id="PF00749"/>
    </source>
</evidence>
<dbReference type="NCBIfam" id="TIGR00440">
    <property type="entry name" value="glnS"/>
    <property type="match status" value="1"/>
</dbReference>
<keyword evidence="7 9" id="KW-0030">Aminoacyl-tRNA synthetase</keyword>
<dbReference type="InterPro" id="IPR050132">
    <property type="entry name" value="Gln/Glu-tRNA_Ligase"/>
</dbReference>
<dbReference type="Gene3D" id="3.90.800.10">
    <property type="entry name" value="Glutamyl-tRNA Synthetase, Domain 3"/>
    <property type="match status" value="1"/>
</dbReference>
<reference evidence="14 15" key="1">
    <citation type="submission" date="2020-07" db="EMBL/GenBank/DDBJ databases">
        <authorList>
            <person name="Xu S."/>
            <person name="Li A."/>
        </authorList>
    </citation>
    <scope>NUCLEOTIDE SEQUENCE [LARGE SCALE GENOMIC DNA]</scope>
    <source>
        <strain evidence="14 15">SG-8</strain>
    </source>
</reference>
<keyword evidence="2 9" id="KW-0963">Cytoplasm</keyword>
<dbReference type="InterPro" id="IPR011035">
    <property type="entry name" value="Ribosomal_bL25/Gln-tRNA_synth"/>
</dbReference>
<evidence type="ECO:0000256" key="5">
    <source>
        <dbReference type="ARBA" id="ARBA00022840"/>
    </source>
</evidence>
<dbReference type="PRINTS" id="PR00987">
    <property type="entry name" value="TRNASYNTHGLU"/>
</dbReference>
<comment type="subcellular location">
    <subcellularLocation>
        <location evidence="9">Cytoplasm</location>
    </subcellularLocation>
</comment>
<accession>A0A7W3U3V8</accession>
<feature type="binding site" evidence="9">
    <location>
        <begin position="48"/>
        <end position="50"/>
    </location>
    <ligand>
        <name>ATP</name>
        <dbReference type="ChEBI" id="CHEBI:30616"/>
    </ligand>
</feature>
<dbReference type="Pfam" id="PF03950">
    <property type="entry name" value="tRNA-synt_1c_C"/>
    <property type="match status" value="1"/>
</dbReference>
<feature type="binding site" evidence="9">
    <location>
        <begin position="54"/>
        <end position="60"/>
    </location>
    <ligand>
        <name>ATP</name>
        <dbReference type="ChEBI" id="CHEBI:30616"/>
    </ligand>
</feature>
<dbReference type="RefSeq" id="WP_182669243.1">
    <property type="nucleotide sequence ID" value="NZ_JACHTE010000005.1"/>
</dbReference>
<evidence type="ECO:0000256" key="1">
    <source>
        <dbReference type="ARBA" id="ARBA00005594"/>
    </source>
</evidence>
<dbReference type="GO" id="GO:0005829">
    <property type="term" value="C:cytosol"/>
    <property type="evidence" value="ECO:0007669"/>
    <property type="project" value="TreeGrafter"/>
</dbReference>
<dbReference type="FunFam" id="3.40.50.620:FF:000037">
    <property type="entry name" value="Glutamine--tRNA ligase cytoplasmic"/>
    <property type="match status" value="1"/>
</dbReference>
<feature type="binding site" evidence="9">
    <location>
        <position position="224"/>
    </location>
    <ligand>
        <name>L-glutamine</name>
        <dbReference type="ChEBI" id="CHEBI:58359"/>
    </ligand>
</feature>
<dbReference type="EC" id="6.1.1.18" evidence="9"/>
<dbReference type="Proteomes" id="UP000552587">
    <property type="component" value="Unassembled WGS sequence"/>
</dbReference>
<comment type="caution">
    <text evidence="14">The sequence shown here is derived from an EMBL/GenBank/DDBJ whole genome shotgun (WGS) entry which is preliminary data.</text>
</comment>
<dbReference type="Gene3D" id="3.40.50.620">
    <property type="entry name" value="HUPs"/>
    <property type="match status" value="1"/>
</dbReference>
<keyword evidence="4 9" id="KW-0547">Nucleotide-binding</keyword>
<dbReference type="InterPro" id="IPR049437">
    <property type="entry name" value="tRNA-synt_1c_C2"/>
</dbReference>
<dbReference type="SUPFAM" id="SSF52374">
    <property type="entry name" value="Nucleotidylyl transferase"/>
    <property type="match status" value="1"/>
</dbReference>
<dbReference type="InterPro" id="IPR001412">
    <property type="entry name" value="aa-tRNA-synth_I_CS"/>
</dbReference>
<evidence type="ECO:0000256" key="9">
    <source>
        <dbReference type="HAMAP-Rule" id="MF_00126"/>
    </source>
</evidence>
<dbReference type="PANTHER" id="PTHR43097:SF5">
    <property type="entry name" value="GLUTAMATE--TRNA LIGASE"/>
    <property type="match status" value="1"/>
</dbReference>
<dbReference type="NCBIfam" id="NF011291">
    <property type="entry name" value="PRK14703.1"/>
    <property type="match status" value="1"/>
</dbReference>
<evidence type="ECO:0000256" key="2">
    <source>
        <dbReference type="ARBA" id="ARBA00022490"/>
    </source>
</evidence>
<dbReference type="Pfam" id="PF20974">
    <property type="entry name" value="tRNA-synt_1c_C2"/>
    <property type="match status" value="1"/>
</dbReference>
<keyword evidence="6 9" id="KW-0648">Protein biosynthesis</keyword>
<dbReference type="InterPro" id="IPR000924">
    <property type="entry name" value="Glu/Gln-tRNA-synth"/>
</dbReference>
<dbReference type="Pfam" id="PF00749">
    <property type="entry name" value="tRNA-synt_1c"/>
    <property type="match status" value="1"/>
</dbReference>
<dbReference type="AlphaFoldDB" id="A0A7W3U3V8"/>
<keyword evidence="5 9" id="KW-0067">ATP-binding</keyword>
<feature type="domain" description="Glutamyl/glutaminyl-tRNA synthetase class Ib anti-codon binding" evidence="12">
    <location>
        <begin position="370"/>
        <end position="470"/>
    </location>
</feature>
<dbReference type="GO" id="GO:0004819">
    <property type="term" value="F:glutamine-tRNA ligase activity"/>
    <property type="evidence" value="ECO:0007669"/>
    <property type="project" value="UniProtKB-UniRule"/>
</dbReference>
<comment type="catalytic activity">
    <reaction evidence="8 9">
        <text>tRNA(Gln) + L-glutamine + ATP = L-glutaminyl-tRNA(Gln) + AMP + diphosphate</text>
        <dbReference type="Rhea" id="RHEA:20121"/>
        <dbReference type="Rhea" id="RHEA-COMP:9662"/>
        <dbReference type="Rhea" id="RHEA-COMP:9681"/>
        <dbReference type="ChEBI" id="CHEBI:30616"/>
        <dbReference type="ChEBI" id="CHEBI:33019"/>
        <dbReference type="ChEBI" id="CHEBI:58359"/>
        <dbReference type="ChEBI" id="CHEBI:78442"/>
        <dbReference type="ChEBI" id="CHEBI:78521"/>
        <dbReference type="ChEBI" id="CHEBI:456215"/>
        <dbReference type="EC" id="6.1.1.18"/>
    </reaction>
</comment>
<feature type="binding site" evidence="9">
    <location>
        <position position="243"/>
    </location>
    <ligand>
        <name>ATP</name>
        <dbReference type="ChEBI" id="CHEBI:30616"/>
    </ligand>
</feature>
<evidence type="ECO:0000313" key="14">
    <source>
        <dbReference type="EMBL" id="MBB1088461.1"/>
    </source>
</evidence>
<evidence type="ECO:0000256" key="7">
    <source>
        <dbReference type="ARBA" id="ARBA00023146"/>
    </source>
</evidence>
<evidence type="ECO:0000256" key="8">
    <source>
        <dbReference type="ARBA" id="ARBA00048270"/>
    </source>
</evidence>
<evidence type="ECO:0000259" key="13">
    <source>
        <dbReference type="Pfam" id="PF20974"/>
    </source>
</evidence>
<dbReference type="FunFam" id="3.90.800.10:FF:000001">
    <property type="entry name" value="Glutamine--tRNA ligase"/>
    <property type="match status" value="1"/>
</dbReference>
<dbReference type="InterPro" id="IPR022861">
    <property type="entry name" value="Gln_tRNA_ligase_bac"/>
</dbReference>
<name>A0A7W3U3V8_9GAMM</name>
<gene>
    <name evidence="9" type="primary">glnS</name>
    <name evidence="14" type="ORF">H4F99_08150</name>
</gene>
<evidence type="ECO:0000256" key="6">
    <source>
        <dbReference type="ARBA" id="ARBA00022917"/>
    </source>
</evidence>
<dbReference type="Gene3D" id="2.40.240.10">
    <property type="entry name" value="Ribosomal Protein L25, Chain P"/>
    <property type="match status" value="2"/>
</dbReference>
<comment type="caution">
    <text evidence="9">Lacks conserved residue(s) required for the propagation of feature annotation.</text>
</comment>
<evidence type="ECO:0000256" key="10">
    <source>
        <dbReference type="RuleBase" id="RU363037"/>
    </source>
</evidence>
<evidence type="ECO:0000313" key="15">
    <source>
        <dbReference type="Proteomes" id="UP000552587"/>
    </source>
</evidence>
<evidence type="ECO:0000259" key="12">
    <source>
        <dbReference type="Pfam" id="PF03950"/>
    </source>
</evidence>
<evidence type="ECO:0000256" key="4">
    <source>
        <dbReference type="ARBA" id="ARBA00022741"/>
    </source>
</evidence>
<dbReference type="EMBL" id="JACHTE010000005">
    <property type="protein sequence ID" value="MBB1088461.1"/>
    <property type="molecule type" value="Genomic_DNA"/>
</dbReference>
<evidence type="ECO:0000256" key="3">
    <source>
        <dbReference type="ARBA" id="ARBA00022598"/>
    </source>
</evidence>
<protein>
    <recommendedName>
        <fullName evidence="9">Glutamine--tRNA ligase</fullName>
        <ecNumber evidence="9">6.1.1.18</ecNumber>
    </recommendedName>
    <alternativeName>
        <fullName evidence="9">Glutaminyl-tRNA synthetase</fullName>
        <shortName evidence="9">GlnRS</shortName>
    </alternativeName>
</protein>
<dbReference type="HAMAP" id="MF_00126">
    <property type="entry name" value="Gln_tRNA_synth"/>
    <property type="match status" value="1"/>
</dbReference>
<feature type="binding site" evidence="9">
    <location>
        <begin position="299"/>
        <end position="301"/>
    </location>
    <ligand>
        <name>ATP</name>
        <dbReference type="ChEBI" id="CHEBI:30616"/>
    </ligand>
</feature>
<feature type="binding site" evidence="9">
    <location>
        <position position="80"/>
    </location>
    <ligand>
        <name>L-glutamine</name>
        <dbReference type="ChEBI" id="CHEBI:58359"/>
    </ligand>
</feature>
<dbReference type="SUPFAM" id="SSF50715">
    <property type="entry name" value="Ribosomal protein L25-like"/>
    <property type="match status" value="1"/>
</dbReference>
<feature type="domain" description="tRNA synthetases class I (E and Q) anti-codon binding" evidence="13">
    <location>
        <begin position="487"/>
        <end position="562"/>
    </location>
</feature>
<dbReference type="InterPro" id="IPR004514">
    <property type="entry name" value="Gln-tRNA-synth"/>
</dbReference>
<sequence>MPATPTPPDSSPDTAGTAPVKQDFIRQIVRDDLASGKHAAIRTRFPPEPNGYLHIGHAKAICLDFGIAQEFGGTCNLRFDDTNPVKEDPEYVRAIQEDVRWLGFEWNDLRHSSDYFEVYCLAAEKLIRQGDAFVCDLSADEVRAYRGTLTEPGRNSPYRDRPVEENLDLFRRMRAGEFPDGARTLRAKIDMASGNINLRDPALYRIKHVPHPIAGAGWCIYPMYDYAHSLGDAVEGITHSLCTLEFEDHRPLYDWCVEKVDLAGNPDLLKPLTDNGLPLEAAKPRQIEFSRANINYTVMSKRKLMALVQAGLVDGWDDPRMPTLQGIRRRGYTPASLRLFVERLGISKQNSLIDYSVLEGCLREDLDAAAPRRMAVVEPLKLVITNLPDGHEEALEFPNHPKDERFGNRTVPFSNVLWIDREDFAEVPPKGFKRLVPGGEVRLRGAGIVRCDEVIKDASGNVVELRGTLDPESRPGMEGANRKIKGTIHWVSAAHAVQAEIRLYDRLFDVPDPDDDTDGKTYQDHLNPDSRRTVTGYVEPAAADAGPEQHFQFERTGYFVTDRKDHRADAPVFNRAVTLRDTWANKD</sequence>
<dbReference type="InterPro" id="IPR020058">
    <property type="entry name" value="Glu/Gln-tRNA-synth_Ib_cat-dom"/>
</dbReference>
<feature type="short sequence motif" description="'HIGH' region" evidence="9">
    <location>
        <begin position="47"/>
        <end position="57"/>
    </location>
</feature>
<dbReference type="InterPro" id="IPR020056">
    <property type="entry name" value="Rbsml_bL25/Gln-tRNA_synth_N"/>
</dbReference>
<proteinExistence type="inferred from homology"/>
<feature type="short sequence motif" description="'KMSKS' region" evidence="9">
    <location>
        <begin position="298"/>
        <end position="302"/>
    </location>
</feature>
<dbReference type="FunFam" id="2.40.240.10:FF:000020">
    <property type="entry name" value="Glutamine--tRNA ligase"/>
    <property type="match status" value="1"/>
</dbReference>
<keyword evidence="3 9" id="KW-0436">Ligase</keyword>
<comment type="subunit">
    <text evidence="9">Monomer.</text>
</comment>
<dbReference type="GO" id="GO:0005524">
    <property type="term" value="F:ATP binding"/>
    <property type="evidence" value="ECO:0007669"/>
    <property type="project" value="UniProtKB-UniRule"/>
</dbReference>
<dbReference type="PROSITE" id="PS00178">
    <property type="entry name" value="AA_TRNA_LIGASE_I"/>
    <property type="match status" value="1"/>
</dbReference>
<dbReference type="InterPro" id="IPR014729">
    <property type="entry name" value="Rossmann-like_a/b/a_fold"/>
</dbReference>
<comment type="similarity">
    <text evidence="1 9 10">Belongs to the class-I aminoacyl-tRNA synthetase family.</text>
</comment>